<feature type="compositionally biased region" description="Acidic residues" evidence="1">
    <location>
        <begin position="12"/>
        <end position="55"/>
    </location>
</feature>
<feature type="region of interest" description="Disordered" evidence="1">
    <location>
        <begin position="237"/>
        <end position="275"/>
    </location>
</feature>
<name>A0A8S5PUR3_9CAUD</name>
<feature type="compositionally biased region" description="Polar residues" evidence="1">
    <location>
        <begin position="1"/>
        <end position="10"/>
    </location>
</feature>
<feature type="compositionally biased region" description="Low complexity" evidence="1">
    <location>
        <begin position="251"/>
        <end position="262"/>
    </location>
</feature>
<dbReference type="EMBL" id="BK015505">
    <property type="protein sequence ID" value="DAE10197.1"/>
    <property type="molecule type" value="Genomic_DNA"/>
</dbReference>
<evidence type="ECO:0000256" key="1">
    <source>
        <dbReference type="SAM" id="MobiDB-lite"/>
    </source>
</evidence>
<feature type="compositionally biased region" description="Basic and acidic residues" evidence="1">
    <location>
        <begin position="237"/>
        <end position="248"/>
    </location>
</feature>
<evidence type="ECO:0000313" key="2">
    <source>
        <dbReference type="EMBL" id="DAE10197.1"/>
    </source>
</evidence>
<feature type="compositionally biased region" description="Basic and acidic residues" evidence="1">
    <location>
        <begin position="57"/>
        <end position="69"/>
    </location>
</feature>
<protein>
    <submittedName>
        <fullName evidence="2">Uncharacterized protein</fullName>
    </submittedName>
</protein>
<reference evidence="2" key="1">
    <citation type="journal article" date="2021" name="Proc. Natl. Acad. Sci. U.S.A.">
        <title>A Catalog of Tens of Thousands of Viruses from Human Metagenomes Reveals Hidden Associations with Chronic Diseases.</title>
        <authorList>
            <person name="Tisza M.J."/>
            <person name="Buck C.B."/>
        </authorList>
    </citation>
    <scope>NUCLEOTIDE SEQUENCE</scope>
    <source>
        <strain evidence="2">CtzS633</strain>
    </source>
</reference>
<sequence>MNENEVSASYNDDWDDITLTDDDLEDGAEPAEDEEAPEAEDTADQPEAEAEETAAEPEQKETDQSFELKHLDEVRTVNRDEVIQLAQKGMDYDRVRGKYDEAKPQIEWYAKNATSVKWMEAIAQKQGITFEELVDQTRAQIMADETNQSIAVCRGIVANERKAAELETEKARLDTPEARKQRDIQDFIREYPEQAKSPEALPQEVWAAVNKGETLVNAYRAYELKEVKAQLEQQKIEAARKAQEEKNRARSTGSLSTSGKSTADAEFDAIWYDGT</sequence>
<organism evidence="2">
    <name type="scientific">Myoviridae sp. ctzS633</name>
    <dbReference type="NCBI Taxonomy" id="2825212"/>
    <lineage>
        <taxon>Viruses</taxon>
        <taxon>Duplodnaviria</taxon>
        <taxon>Heunggongvirae</taxon>
        <taxon>Uroviricota</taxon>
        <taxon>Caudoviricetes</taxon>
    </lineage>
</organism>
<accession>A0A8S5PUR3</accession>
<feature type="region of interest" description="Disordered" evidence="1">
    <location>
        <begin position="1"/>
        <end position="69"/>
    </location>
</feature>
<proteinExistence type="predicted"/>